<accession>A0A081CA71</accession>
<gene>
    <name evidence="1" type="ORF">U27_01377</name>
</gene>
<proteinExistence type="predicted"/>
<protein>
    <submittedName>
        <fullName evidence="1">Uncharacterized protein</fullName>
    </submittedName>
</protein>
<dbReference type="AlphaFoldDB" id="A0A081CA71"/>
<name>A0A081CA71_VECG1</name>
<sequence>MCVEMQFRSTKKMPRIGEYGASMIKSLTPKNLYPLQTLTVGSGISPNQLHCSSRTLTAGRELHPAPKDFWFTLSNIFVQNPYFEKRKPVKKIQ</sequence>
<dbReference type="STRING" id="1499967.U27_01377"/>
<dbReference type="EMBL" id="DF820479">
    <property type="protein sequence ID" value="GAK61476.1"/>
    <property type="molecule type" value="Genomic_DNA"/>
</dbReference>
<evidence type="ECO:0000313" key="1">
    <source>
        <dbReference type="EMBL" id="GAK61476.1"/>
    </source>
</evidence>
<dbReference type="Proteomes" id="UP000030661">
    <property type="component" value="Unassembled WGS sequence"/>
</dbReference>
<keyword evidence="2" id="KW-1185">Reference proteome</keyword>
<reference evidence="1" key="1">
    <citation type="journal article" date="2015" name="PeerJ">
        <title>First genomic representation of candidate bacterial phylum KSB3 points to enhanced environmental sensing as a trigger of wastewater bulking.</title>
        <authorList>
            <person name="Sekiguchi Y."/>
            <person name="Ohashi A."/>
            <person name="Parks D.H."/>
            <person name="Yamauchi T."/>
            <person name="Tyson G.W."/>
            <person name="Hugenholtz P."/>
        </authorList>
    </citation>
    <scope>NUCLEOTIDE SEQUENCE [LARGE SCALE GENOMIC DNA]</scope>
</reference>
<evidence type="ECO:0000313" key="2">
    <source>
        <dbReference type="Proteomes" id="UP000030661"/>
    </source>
</evidence>
<dbReference type="HOGENOM" id="CLU_2393820_0_0_0"/>
<organism evidence="1">
    <name type="scientific">Vecturithrix granuli</name>
    <dbReference type="NCBI Taxonomy" id="1499967"/>
    <lineage>
        <taxon>Bacteria</taxon>
        <taxon>Candidatus Moduliflexota</taxon>
        <taxon>Candidatus Vecturitrichia</taxon>
        <taxon>Candidatus Vecturitrichales</taxon>
        <taxon>Candidatus Vecturitrichaceae</taxon>
        <taxon>Candidatus Vecturithrix</taxon>
    </lineage>
</organism>